<evidence type="ECO:0000313" key="9">
    <source>
        <dbReference type="Proteomes" id="UP000594263"/>
    </source>
</evidence>
<dbReference type="Proteomes" id="UP000594263">
    <property type="component" value="Unplaced"/>
</dbReference>
<dbReference type="Gene3D" id="2.30.30.1190">
    <property type="match status" value="1"/>
</dbReference>
<feature type="region of interest" description="Disordered" evidence="5">
    <location>
        <begin position="277"/>
        <end position="407"/>
    </location>
</feature>
<dbReference type="PANTHER" id="PTHR35323:SF5">
    <property type="entry name" value="ZINC FINGER CCCH DOMAIN-CONTAINING PROTEIN 62"/>
    <property type="match status" value="1"/>
</dbReference>
<proteinExistence type="predicted"/>
<evidence type="ECO:0000256" key="4">
    <source>
        <dbReference type="PROSITE-ProRule" id="PRU00723"/>
    </source>
</evidence>
<keyword evidence="2 4" id="KW-0863">Zinc-finger</keyword>
<feature type="region of interest" description="Disordered" evidence="5">
    <location>
        <begin position="427"/>
        <end position="468"/>
    </location>
</feature>
<dbReference type="SMART" id="SM00513">
    <property type="entry name" value="SAP"/>
    <property type="match status" value="1"/>
</dbReference>
<dbReference type="SUPFAM" id="SSF90229">
    <property type="entry name" value="CCCH zinc finger"/>
    <property type="match status" value="1"/>
</dbReference>
<dbReference type="SUPFAM" id="SSF68906">
    <property type="entry name" value="SAP domain"/>
    <property type="match status" value="1"/>
</dbReference>
<dbReference type="PROSITE" id="PS50800">
    <property type="entry name" value="SAP"/>
    <property type="match status" value="1"/>
</dbReference>
<feature type="compositionally biased region" description="Basic and acidic residues" evidence="5">
    <location>
        <begin position="304"/>
        <end position="314"/>
    </location>
</feature>
<organism evidence="8 9">
    <name type="scientific">Kalanchoe fedtschenkoi</name>
    <name type="common">Lavender scallops</name>
    <name type="synonym">South American air plant</name>
    <dbReference type="NCBI Taxonomy" id="63787"/>
    <lineage>
        <taxon>Eukaryota</taxon>
        <taxon>Viridiplantae</taxon>
        <taxon>Streptophyta</taxon>
        <taxon>Embryophyta</taxon>
        <taxon>Tracheophyta</taxon>
        <taxon>Spermatophyta</taxon>
        <taxon>Magnoliopsida</taxon>
        <taxon>eudicotyledons</taxon>
        <taxon>Gunneridae</taxon>
        <taxon>Pentapetalae</taxon>
        <taxon>Saxifragales</taxon>
        <taxon>Crassulaceae</taxon>
        <taxon>Kalanchoe</taxon>
    </lineage>
</organism>
<evidence type="ECO:0000259" key="7">
    <source>
        <dbReference type="PROSITE" id="PS50800"/>
    </source>
</evidence>
<evidence type="ECO:0000256" key="3">
    <source>
        <dbReference type="ARBA" id="ARBA00022833"/>
    </source>
</evidence>
<accession>A0A7N0TYQ6</accession>
<keyword evidence="1 4" id="KW-0479">Metal-binding</keyword>
<feature type="zinc finger region" description="C3H1-type" evidence="4">
    <location>
        <begin position="468"/>
        <end position="492"/>
    </location>
</feature>
<evidence type="ECO:0008006" key="10">
    <source>
        <dbReference type="Google" id="ProtNLM"/>
    </source>
</evidence>
<dbReference type="InterPro" id="IPR056116">
    <property type="entry name" value="DUF7699"/>
</dbReference>
<dbReference type="Pfam" id="PF02037">
    <property type="entry name" value="SAP"/>
    <property type="match status" value="1"/>
</dbReference>
<dbReference type="PROSITE" id="PS50103">
    <property type="entry name" value="ZF_C3H1"/>
    <property type="match status" value="1"/>
</dbReference>
<dbReference type="GO" id="GO:0008270">
    <property type="term" value="F:zinc ion binding"/>
    <property type="evidence" value="ECO:0007669"/>
    <property type="project" value="UniProtKB-KW"/>
</dbReference>
<evidence type="ECO:0000256" key="5">
    <source>
        <dbReference type="SAM" id="MobiDB-lite"/>
    </source>
</evidence>
<feature type="domain" description="C3H1-type" evidence="6">
    <location>
        <begin position="468"/>
        <end position="492"/>
    </location>
</feature>
<dbReference type="Pfam" id="PF24766">
    <property type="entry name" value="DUF7699"/>
    <property type="match status" value="1"/>
</dbReference>
<dbReference type="InterPro" id="IPR003034">
    <property type="entry name" value="SAP_dom"/>
</dbReference>
<keyword evidence="3 4" id="KW-0862">Zinc</keyword>
<evidence type="ECO:0000256" key="1">
    <source>
        <dbReference type="ARBA" id="ARBA00022723"/>
    </source>
</evidence>
<dbReference type="InterPro" id="IPR041367">
    <property type="entry name" value="Znf-CCCH_4"/>
</dbReference>
<dbReference type="InterPro" id="IPR000571">
    <property type="entry name" value="Znf_CCCH"/>
</dbReference>
<dbReference type="EnsemblPlants" id="Kaladp0048s0527.1.v1.1">
    <property type="protein sequence ID" value="Kaladp0048s0527.1.v1.1"/>
    <property type="gene ID" value="Kaladp0048s0527.v1.1"/>
</dbReference>
<feature type="compositionally biased region" description="Acidic residues" evidence="5">
    <location>
        <begin position="17"/>
        <end position="35"/>
    </location>
</feature>
<keyword evidence="9" id="KW-1185">Reference proteome</keyword>
<feature type="domain" description="SAP" evidence="7">
    <location>
        <begin position="118"/>
        <end position="152"/>
    </location>
</feature>
<dbReference type="Pfam" id="PF18044">
    <property type="entry name" value="zf-CCCH_4"/>
    <property type="match status" value="1"/>
</dbReference>
<sequence length="492" mass="55704">MAFAEHLGADRRPDGVVDGEDGDTERDFTEEEDSDLSVSDDSVDDPTFNELEETMSGLSKLSVQKKKASSSSSSARGRRLESELVEAVDMDVGDDELLEEVDRNSFEAVEGLIRGGKLEKLKIEQCKVYLRKYGLRLTGNKETLIKRISEHIRILNGGGEREYPAYSFVLNCKGDACMGDVVMFEQKVYAAYDLAARSGPPIGTRVIAGRIVKESYGAAKQQHTFTIEVLWSRGEKPLPPLHPLLIKGRNLYKMKTLRQRWEDETLREQALRDKHLRGAAARTDREMRIREKKMRRELRAKRVPRTDKYDKDHAPPILPQNNNKKHPLAAHDNQAMNQPDATESRNIMGQQRNQSAPQQKSQVQYSGMDSTHHPHNRSVRGRGPAHGGFENENSRLHPGSFQNVHNQQNGTTEVMRRYHGAARRPLAAHAHQPPLSSRENIECPARSFSPPAGPRFSQQVRGNHHQHPPRQPCWYFAEGRCRFGSNCKFSHG</sequence>
<dbReference type="AlphaFoldDB" id="A0A7N0TYQ6"/>
<evidence type="ECO:0000256" key="2">
    <source>
        <dbReference type="ARBA" id="ARBA00022771"/>
    </source>
</evidence>
<reference evidence="8" key="1">
    <citation type="submission" date="2021-01" db="UniProtKB">
        <authorList>
            <consortium name="EnsemblPlants"/>
        </authorList>
    </citation>
    <scope>IDENTIFICATION</scope>
</reference>
<dbReference type="InterPro" id="IPR036361">
    <property type="entry name" value="SAP_dom_sf"/>
</dbReference>
<name>A0A7N0TYQ6_KALFE</name>
<dbReference type="PANTHER" id="PTHR35323">
    <property type="entry name" value="SAP DOMAIN-CONTAINING PROTEIN"/>
    <property type="match status" value="1"/>
</dbReference>
<dbReference type="InterPro" id="IPR036855">
    <property type="entry name" value="Znf_CCCH_sf"/>
</dbReference>
<dbReference type="Gramene" id="Kaladp0048s0527.1.v1.1">
    <property type="protein sequence ID" value="Kaladp0048s0527.1.v1.1"/>
    <property type="gene ID" value="Kaladp0048s0527.v1.1"/>
</dbReference>
<evidence type="ECO:0000259" key="6">
    <source>
        <dbReference type="PROSITE" id="PS50103"/>
    </source>
</evidence>
<evidence type="ECO:0000313" key="8">
    <source>
        <dbReference type="EnsemblPlants" id="Kaladp0048s0527.1.v1.1"/>
    </source>
</evidence>
<feature type="compositionally biased region" description="Basic residues" evidence="5">
    <location>
        <begin position="290"/>
        <end position="303"/>
    </location>
</feature>
<feature type="compositionally biased region" description="Polar residues" evidence="5">
    <location>
        <begin position="334"/>
        <end position="369"/>
    </location>
</feature>
<protein>
    <recommendedName>
        <fullName evidence="10">Zinc finger CCCH domain-containing protein 62</fullName>
    </recommendedName>
</protein>
<feature type="region of interest" description="Disordered" evidence="5">
    <location>
        <begin position="1"/>
        <end position="80"/>
    </location>
</feature>